<reference evidence="1" key="1">
    <citation type="journal article" date="2020" name="Stud. Mycol.">
        <title>101 Dothideomycetes genomes: a test case for predicting lifestyles and emergence of pathogens.</title>
        <authorList>
            <person name="Haridas S."/>
            <person name="Albert R."/>
            <person name="Binder M."/>
            <person name="Bloem J."/>
            <person name="Labutti K."/>
            <person name="Salamov A."/>
            <person name="Andreopoulos B."/>
            <person name="Baker S."/>
            <person name="Barry K."/>
            <person name="Bills G."/>
            <person name="Bluhm B."/>
            <person name="Cannon C."/>
            <person name="Castanera R."/>
            <person name="Culley D."/>
            <person name="Daum C."/>
            <person name="Ezra D."/>
            <person name="Gonzalez J."/>
            <person name="Henrissat B."/>
            <person name="Kuo A."/>
            <person name="Liang C."/>
            <person name="Lipzen A."/>
            <person name="Lutzoni F."/>
            <person name="Magnuson J."/>
            <person name="Mondo S."/>
            <person name="Nolan M."/>
            <person name="Ohm R."/>
            <person name="Pangilinan J."/>
            <person name="Park H.-J."/>
            <person name="Ramirez L."/>
            <person name="Alfaro M."/>
            <person name="Sun H."/>
            <person name="Tritt A."/>
            <person name="Yoshinaga Y."/>
            <person name="Zwiers L.-H."/>
            <person name="Turgeon B."/>
            <person name="Goodwin S."/>
            <person name="Spatafora J."/>
            <person name="Crous P."/>
            <person name="Grigoriev I."/>
        </authorList>
    </citation>
    <scope>NUCLEOTIDE SEQUENCE</scope>
    <source>
        <strain evidence="1">CBS 122681</strain>
    </source>
</reference>
<proteinExistence type="predicted"/>
<dbReference type="Proteomes" id="UP000799324">
    <property type="component" value="Unassembled WGS sequence"/>
</dbReference>
<evidence type="ECO:0000313" key="1">
    <source>
        <dbReference type="EMBL" id="KAF2661476.1"/>
    </source>
</evidence>
<protein>
    <recommendedName>
        <fullName evidence="3">BTB domain-containing protein</fullName>
    </recommendedName>
</protein>
<sequence length="220" mass="24995">MFTTPVKDPRVSEDNANTSFRGRAIEILARGEYFHVAEEQIKGRSKLFDDMINRQTREPITLDHDPDIVQLYVNLMNDNIIPVIDSASSGTSEEFHKLMHLLLLTEKLNDVMARNITTAGIVAFLQTNPDNAFIYSTTIRRIYDCTNAGNICREIVIHVVREFGSSSWYGTCAFSLGSVPAAFFQDLSIAFMELRDHETSHTLRTCPLNYYYTEAEGNQK</sequence>
<dbReference type="EMBL" id="MU004293">
    <property type="protein sequence ID" value="KAF2661476.1"/>
    <property type="molecule type" value="Genomic_DNA"/>
</dbReference>
<gene>
    <name evidence="1" type="ORF">K491DRAFT_673792</name>
</gene>
<evidence type="ECO:0008006" key="3">
    <source>
        <dbReference type="Google" id="ProtNLM"/>
    </source>
</evidence>
<organism evidence="1 2">
    <name type="scientific">Lophiostoma macrostomum CBS 122681</name>
    <dbReference type="NCBI Taxonomy" id="1314788"/>
    <lineage>
        <taxon>Eukaryota</taxon>
        <taxon>Fungi</taxon>
        <taxon>Dikarya</taxon>
        <taxon>Ascomycota</taxon>
        <taxon>Pezizomycotina</taxon>
        <taxon>Dothideomycetes</taxon>
        <taxon>Pleosporomycetidae</taxon>
        <taxon>Pleosporales</taxon>
        <taxon>Lophiostomataceae</taxon>
        <taxon>Lophiostoma</taxon>
    </lineage>
</organism>
<accession>A0A6A6TPV5</accession>
<evidence type="ECO:0000313" key="2">
    <source>
        <dbReference type="Proteomes" id="UP000799324"/>
    </source>
</evidence>
<keyword evidence="2" id="KW-1185">Reference proteome</keyword>
<dbReference type="AlphaFoldDB" id="A0A6A6TPV5"/>
<name>A0A6A6TPV5_9PLEO</name>